<protein>
    <submittedName>
        <fullName evidence="1">Uncharacterized protein</fullName>
    </submittedName>
</protein>
<organism evidence="1 2">
    <name type="scientific">Pleurostoma richardsiae</name>
    <dbReference type="NCBI Taxonomy" id="41990"/>
    <lineage>
        <taxon>Eukaryota</taxon>
        <taxon>Fungi</taxon>
        <taxon>Dikarya</taxon>
        <taxon>Ascomycota</taxon>
        <taxon>Pezizomycotina</taxon>
        <taxon>Sordariomycetes</taxon>
        <taxon>Sordariomycetidae</taxon>
        <taxon>Calosphaeriales</taxon>
        <taxon>Pleurostomataceae</taxon>
        <taxon>Pleurostoma</taxon>
    </lineage>
</organism>
<name>A0AA38R947_9PEZI</name>
<accession>A0AA38R947</accession>
<comment type="caution">
    <text evidence="1">The sequence shown here is derived from an EMBL/GenBank/DDBJ whole genome shotgun (WGS) entry which is preliminary data.</text>
</comment>
<dbReference type="AlphaFoldDB" id="A0AA38R947"/>
<dbReference type="EMBL" id="JANBVO010000051">
    <property type="protein sequence ID" value="KAJ9133299.1"/>
    <property type="molecule type" value="Genomic_DNA"/>
</dbReference>
<evidence type="ECO:0000313" key="1">
    <source>
        <dbReference type="EMBL" id="KAJ9133299.1"/>
    </source>
</evidence>
<dbReference type="PANTHER" id="PTHR34414:SF1">
    <property type="entry name" value="SUBTILISIN-LIKE SERINE PROTEASE"/>
    <property type="match status" value="1"/>
</dbReference>
<evidence type="ECO:0000313" key="2">
    <source>
        <dbReference type="Proteomes" id="UP001174694"/>
    </source>
</evidence>
<gene>
    <name evidence="1" type="ORF">NKR23_g10893</name>
</gene>
<dbReference type="PANTHER" id="PTHR34414">
    <property type="entry name" value="HET DOMAIN-CONTAINING PROTEIN-RELATED"/>
    <property type="match status" value="1"/>
</dbReference>
<keyword evidence="2" id="KW-1185">Reference proteome</keyword>
<reference evidence="1" key="1">
    <citation type="submission" date="2022-07" db="EMBL/GenBank/DDBJ databases">
        <title>Fungi with potential for degradation of polypropylene.</title>
        <authorList>
            <person name="Gostincar C."/>
        </authorList>
    </citation>
    <scope>NUCLEOTIDE SEQUENCE</scope>
    <source>
        <strain evidence="1">EXF-13308</strain>
    </source>
</reference>
<dbReference type="Pfam" id="PF20246">
    <property type="entry name" value="DUF6601"/>
    <property type="match status" value="1"/>
</dbReference>
<dbReference type="InterPro" id="IPR046536">
    <property type="entry name" value="DUF6601"/>
</dbReference>
<dbReference type="Proteomes" id="UP001174694">
    <property type="component" value="Unassembled WGS sequence"/>
</dbReference>
<proteinExistence type="predicted"/>
<sequence>MKKVGGEHELAIDSNHCWAMDPQSAGVLQCRRRELYKCAYGFLLPYTALIQHESDLRIAVAQDILPDIVTWQIWGALVNALLEDSPSNLARVNKRYRFGELRLGRINKIVRVRALGHCSGLKDLLRWYKYEFATYGQQLPGADARGHGLHSAGFDGDTSWVGNPYTGESDAFKRASWCFPSWRSLTQWPAFCSWL</sequence>